<comment type="caution">
    <text evidence="1">The sequence shown here is derived from an EMBL/GenBank/DDBJ whole genome shotgun (WGS) entry which is preliminary data.</text>
</comment>
<evidence type="ECO:0000313" key="1">
    <source>
        <dbReference type="EMBL" id="MPC61670.1"/>
    </source>
</evidence>
<dbReference type="Proteomes" id="UP000324222">
    <property type="component" value="Unassembled WGS sequence"/>
</dbReference>
<protein>
    <submittedName>
        <fullName evidence="1">Uncharacterized protein</fullName>
    </submittedName>
</protein>
<accession>A0A5B7GNB7</accession>
<sequence length="67" mass="7229">MVKSLGVRYSDGRGCGCRWCVLTGCADLGGAPTEIFWFAASFLCECRSVALYAYHHAGMLAPPPRCV</sequence>
<gene>
    <name evidence="1" type="ORF">E2C01_055745</name>
</gene>
<dbReference type="AlphaFoldDB" id="A0A5B7GNB7"/>
<organism evidence="1 2">
    <name type="scientific">Portunus trituberculatus</name>
    <name type="common">Swimming crab</name>
    <name type="synonym">Neptunus trituberculatus</name>
    <dbReference type="NCBI Taxonomy" id="210409"/>
    <lineage>
        <taxon>Eukaryota</taxon>
        <taxon>Metazoa</taxon>
        <taxon>Ecdysozoa</taxon>
        <taxon>Arthropoda</taxon>
        <taxon>Crustacea</taxon>
        <taxon>Multicrustacea</taxon>
        <taxon>Malacostraca</taxon>
        <taxon>Eumalacostraca</taxon>
        <taxon>Eucarida</taxon>
        <taxon>Decapoda</taxon>
        <taxon>Pleocyemata</taxon>
        <taxon>Brachyura</taxon>
        <taxon>Eubrachyura</taxon>
        <taxon>Portunoidea</taxon>
        <taxon>Portunidae</taxon>
        <taxon>Portuninae</taxon>
        <taxon>Portunus</taxon>
    </lineage>
</organism>
<reference evidence="1 2" key="1">
    <citation type="submission" date="2019-05" db="EMBL/GenBank/DDBJ databases">
        <title>Another draft genome of Portunus trituberculatus and its Hox gene families provides insights of decapod evolution.</title>
        <authorList>
            <person name="Jeong J.-H."/>
            <person name="Song I."/>
            <person name="Kim S."/>
            <person name="Choi T."/>
            <person name="Kim D."/>
            <person name="Ryu S."/>
            <person name="Kim W."/>
        </authorList>
    </citation>
    <scope>NUCLEOTIDE SEQUENCE [LARGE SCALE GENOMIC DNA]</scope>
    <source>
        <tissue evidence="1">Muscle</tissue>
    </source>
</reference>
<name>A0A5B7GNB7_PORTR</name>
<evidence type="ECO:0000313" key="2">
    <source>
        <dbReference type="Proteomes" id="UP000324222"/>
    </source>
</evidence>
<proteinExistence type="predicted"/>
<dbReference type="EMBL" id="VSRR010018766">
    <property type="protein sequence ID" value="MPC61670.1"/>
    <property type="molecule type" value="Genomic_DNA"/>
</dbReference>
<keyword evidence="2" id="KW-1185">Reference proteome</keyword>